<comment type="caution">
    <text evidence="2">The sequence shown here is derived from an EMBL/GenBank/DDBJ whole genome shotgun (WGS) entry which is preliminary data.</text>
</comment>
<dbReference type="InterPro" id="IPR011032">
    <property type="entry name" value="GroES-like_sf"/>
</dbReference>
<name>X0SEJ8_9ZZZZ</name>
<proteinExistence type="predicted"/>
<accession>X0SEJ8</accession>
<dbReference type="InterPro" id="IPR052733">
    <property type="entry name" value="Chloroplast_QOR"/>
</dbReference>
<dbReference type="Gene3D" id="3.40.50.720">
    <property type="entry name" value="NAD(P)-binding Rossmann-like Domain"/>
    <property type="match status" value="1"/>
</dbReference>
<evidence type="ECO:0000313" key="2">
    <source>
        <dbReference type="EMBL" id="GAF74332.1"/>
    </source>
</evidence>
<dbReference type="PANTHER" id="PTHR44013:SF1">
    <property type="entry name" value="ZINC-TYPE ALCOHOL DEHYDROGENASE-LIKE PROTEIN C16A3.02C"/>
    <property type="match status" value="1"/>
</dbReference>
<sequence>RKDTQMKAIVYEKYGPPDVLQLKEVEKPTPKDNEILVKVYATTVTSGDSRARGFTVPKWLWLPSRIYFGLIKPKKTILGAELAGEIEAVGKDVKLFRKGDQVFGSTGFGMGAHAEYKCLPEEGAVAIKPANMTYEEAAAVPFGATTALFFLRDKGNIQSGQNVLIYGASGSVGTAAVQLAKYFGAEVTGVCSTTNLELVQSLGADKVIDYTKDDFTKSGESYDIIFDTVGKTSFSRCKSSLKQKGIYLAANGGLPDYVQMLWTSMIGSKKAIGGIASEKAEDLIFLKELIEEGKIKSVIDRRYPLEQTAEAHRYVDKGHKKGNVVITLEHNNKT</sequence>
<dbReference type="InterPro" id="IPR036291">
    <property type="entry name" value="NAD(P)-bd_dom_sf"/>
</dbReference>
<dbReference type="SUPFAM" id="SSF50129">
    <property type="entry name" value="GroES-like"/>
    <property type="match status" value="1"/>
</dbReference>
<dbReference type="GO" id="GO:0016491">
    <property type="term" value="F:oxidoreductase activity"/>
    <property type="evidence" value="ECO:0007669"/>
    <property type="project" value="InterPro"/>
</dbReference>
<protein>
    <recommendedName>
        <fullName evidence="1">Enoyl reductase (ER) domain-containing protein</fullName>
    </recommendedName>
</protein>
<dbReference type="CDD" id="cd08267">
    <property type="entry name" value="MDR1"/>
    <property type="match status" value="1"/>
</dbReference>
<feature type="domain" description="Enoyl reductase (ER)" evidence="1">
    <location>
        <begin position="15"/>
        <end position="326"/>
    </location>
</feature>
<organism evidence="2">
    <name type="scientific">marine sediment metagenome</name>
    <dbReference type="NCBI Taxonomy" id="412755"/>
    <lineage>
        <taxon>unclassified sequences</taxon>
        <taxon>metagenomes</taxon>
        <taxon>ecological metagenomes</taxon>
    </lineage>
</organism>
<reference evidence="2" key="1">
    <citation type="journal article" date="2014" name="Front. Microbiol.">
        <title>High frequency of phylogenetically diverse reductive dehalogenase-homologous genes in deep subseafloor sedimentary metagenomes.</title>
        <authorList>
            <person name="Kawai M."/>
            <person name="Futagami T."/>
            <person name="Toyoda A."/>
            <person name="Takaki Y."/>
            <person name="Nishi S."/>
            <person name="Hori S."/>
            <person name="Arai W."/>
            <person name="Tsubouchi T."/>
            <person name="Morono Y."/>
            <person name="Uchiyama I."/>
            <person name="Ito T."/>
            <person name="Fujiyama A."/>
            <person name="Inagaki F."/>
            <person name="Takami H."/>
        </authorList>
    </citation>
    <scope>NUCLEOTIDE SEQUENCE</scope>
    <source>
        <strain evidence="2">Expedition CK06-06</strain>
    </source>
</reference>
<dbReference type="InterPro" id="IPR020843">
    <property type="entry name" value="ER"/>
</dbReference>
<dbReference type="Gene3D" id="3.90.180.10">
    <property type="entry name" value="Medium-chain alcohol dehydrogenases, catalytic domain"/>
    <property type="match status" value="1"/>
</dbReference>
<evidence type="ECO:0000259" key="1">
    <source>
        <dbReference type="SMART" id="SM00829"/>
    </source>
</evidence>
<dbReference type="SMART" id="SM00829">
    <property type="entry name" value="PKS_ER"/>
    <property type="match status" value="1"/>
</dbReference>
<dbReference type="Pfam" id="PF13602">
    <property type="entry name" value="ADH_zinc_N_2"/>
    <property type="match status" value="1"/>
</dbReference>
<dbReference type="SUPFAM" id="SSF51735">
    <property type="entry name" value="NAD(P)-binding Rossmann-fold domains"/>
    <property type="match status" value="1"/>
</dbReference>
<dbReference type="AlphaFoldDB" id="X0SEJ8"/>
<dbReference type="InterPro" id="IPR013154">
    <property type="entry name" value="ADH-like_N"/>
</dbReference>
<gene>
    <name evidence="2" type="ORF">S01H1_10787</name>
</gene>
<dbReference type="PANTHER" id="PTHR44013">
    <property type="entry name" value="ZINC-TYPE ALCOHOL DEHYDROGENASE-LIKE PROTEIN C16A3.02C"/>
    <property type="match status" value="1"/>
</dbReference>
<feature type="non-terminal residue" evidence="2">
    <location>
        <position position="1"/>
    </location>
</feature>
<dbReference type="Pfam" id="PF08240">
    <property type="entry name" value="ADH_N"/>
    <property type="match status" value="1"/>
</dbReference>
<dbReference type="EMBL" id="BARS01005497">
    <property type="protein sequence ID" value="GAF74332.1"/>
    <property type="molecule type" value="Genomic_DNA"/>
</dbReference>